<dbReference type="InterPro" id="IPR036873">
    <property type="entry name" value="Rhodanese-like_dom_sf"/>
</dbReference>
<dbReference type="OrthoDB" id="566238at2759"/>
<keyword evidence="1" id="KW-0677">Repeat</keyword>
<dbReference type="Pfam" id="PF00581">
    <property type="entry name" value="Rhodanese"/>
    <property type="match status" value="2"/>
</dbReference>
<evidence type="ECO:0000313" key="4">
    <source>
        <dbReference type="Proteomes" id="UP000285146"/>
    </source>
</evidence>
<keyword evidence="4" id="KW-1185">Reference proteome</keyword>
<dbReference type="Proteomes" id="UP000285146">
    <property type="component" value="Unassembled WGS sequence"/>
</dbReference>
<accession>A0A423XJ26</accession>
<feature type="domain" description="Rhodanese" evidence="2">
    <location>
        <begin position="24"/>
        <end position="141"/>
    </location>
</feature>
<dbReference type="PANTHER" id="PTHR43855:SF1">
    <property type="entry name" value="THIOSULFATE SULFURTRANSFERASE"/>
    <property type="match status" value="1"/>
</dbReference>
<reference evidence="3 4" key="1">
    <citation type="submission" date="2015-09" db="EMBL/GenBank/DDBJ databases">
        <title>Host preference determinants of Valsa canker pathogens revealed by comparative genomics.</title>
        <authorList>
            <person name="Yin Z."/>
            <person name="Huang L."/>
        </authorList>
    </citation>
    <scope>NUCLEOTIDE SEQUENCE [LARGE SCALE GENOMIC DNA]</scope>
    <source>
        <strain evidence="3 4">SXYLt</strain>
    </source>
</reference>
<dbReference type="PANTHER" id="PTHR43855">
    <property type="entry name" value="THIOSULFATE SULFURTRANSFERASE"/>
    <property type="match status" value="1"/>
</dbReference>
<dbReference type="PROSITE" id="PS50206">
    <property type="entry name" value="RHODANESE_3"/>
    <property type="match status" value="2"/>
</dbReference>
<dbReference type="Gene3D" id="3.40.250.10">
    <property type="entry name" value="Rhodanese-like domain"/>
    <property type="match status" value="2"/>
</dbReference>
<dbReference type="SUPFAM" id="SSF52821">
    <property type="entry name" value="Rhodanese/Cell cycle control phosphatase"/>
    <property type="match status" value="2"/>
</dbReference>
<feature type="domain" description="Rhodanese" evidence="2">
    <location>
        <begin position="187"/>
        <end position="313"/>
    </location>
</feature>
<protein>
    <recommendedName>
        <fullName evidence="2">Rhodanese domain-containing protein</fullName>
    </recommendedName>
</protein>
<evidence type="ECO:0000259" key="2">
    <source>
        <dbReference type="PROSITE" id="PS50206"/>
    </source>
</evidence>
<proteinExistence type="predicted"/>
<sequence length="346" mass="36970">MEPSTAPSRILITASELDELSTSNPDALVLIDTRDPDAYAAGHIAGAVNMHDIFTYLATSTQTTGNAAMRSRFAQLFGKAGLGGAETAVVYEEDMGAGPGGLGQSCRGWAILRYMGYPEDKTRVLDGGIAAWTALGGAVVASERLSTPRSPVSANPRVFPASDEGEDLLVGVDEMRSVVERGGRGARGERVVILDTRDAEEWHCVSSSPYGADLCPRKGRIPGAVWIEWREMMEKTTTEHGDVTGARIKGPEGVLRACAEVGIDRDTPVIVYCFKGARASNALVALRGAGVRDVRMYMGSWNEWSRDEDLPIVSGTRQVSVSSGTRDKSLAIVTETTEITVSDLSD</sequence>
<name>A0A423XJ26_9PEZI</name>
<dbReference type="InterPro" id="IPR051126">
    <property type="entry name" value="Thiosulfate_sulfurtransferase"/>
</dbReference>
<dbReference type="EMBL" id="LKEB01000005">
    <property type="protein sequence ID" value="ROW16392.1"/>
    <property type="molecule type" value="Genomic_DNA"/>
</dbReference>
<gene>
    <name evidence="3" type="ORF">VPNG_02889</name>
</gene>
<dbReference type="InterPro" id="IPR001763">
    <property type="entry name" value="Rhodanese-like_dom"/>
</dbReference>
<dbReference type="InParanoid" id="A0A423XJ26"/>
<dbReference type="AlphaFoldDB" id="A0A423XJ26"/>
<dbReference type="CDD" id="cd01449">
    <property type="entry name" value="TST_Repeat_2"/>
    <property type="match status" value="1"/>
</dbReference>
<evidence type="ECO:0000256" key="1">
    <source>
        <dbReference type="ARBA" id="ARBA00022737"/>
    </source>
</evidence>
<dbReference type="SMART" id="SM00450">
    <property type="entry name" value="RHOD"/>
    <property type="match status" value="2"/>
</dbReference>
<organism evidence="3 4">
    <name type="scientific">Cytospora leucostoma</name>
    <dbReference type="NCBI Taxonomy" id="1230097"/>
    <lineage>
        <taxon>Eukaryota</taxon>
        <taxon>Fungi</taxon>
        <taxon>Dikarya</taxon>
        <taxon>Ascomycota</taxon>
        <taxon>Pezizomycotina</taxon>
        <taxon>Sordariomycetes</taxon>
        <taxon>Sordariomycetidae</taxon>
        <taxon>Diaporthales</taxon>
        <taxon>Cytosporaceae</taxon>
        <taxon>Cytospora</taxon>
    </lineage>
</organism>
<evidence type="ECO:0000313" key="3">
    <source>
        <dbReference type="EMBL" id="ROW16392.1"/>
    </source>
</evidence>
<comment type="caution">
    <text evidence="3">The sequence shown here is derived from an EMBL/GenBank/DDBJ whole genome shotgun (WGS) entry which is preliminary data.</text>
</comment>
<dbReference type="STRING" id="1230097.A0A423XJ26"/>